<evidence type="ECO:0000313" key="4">
    <source>
        <dbReference type="Proteomes" id="UP000321514"/>
    </source>
</evidence>
<proteinExistence type="predicted"/>
<gene>
    <name evidence="1" type="ORF">MFU01_76780</name>
    <name evidence="2" type="ORF">SAMN05443572_1119</name>
</gene>
<reference evidence="1 4" key="2">
    <citation type="submission" date="2019-07" db="EMBL/GenBank/DDBJ databases">
        <title>Whole genome shotgun sequence of Myxococcus fulvus NBRC 100333.</title>
        <authorList>
            <person name="Hosoyama A."/>
            <person name="Uohara A."/>
            <person name="Ohji S."/>
            <person name="Ichikawa N."/>
        </authorList>
    </citation>
    <scope>NUCLEOTIDE SEQUENCE [LARGE SCALE GENOMIC DNA]</scope>
    <source>
        <strain evidence="1 4">NBRC 100333</strain>
    </source>
</reference>
<dbReference type="EMBL" id="BJXR01000066">
    <property type="protein sequence ID" value="GEN12641.1"/>
    <property type="molecule type" value="Genomic_DNA"/>
</dbReference>
<accession>A0A511TEQ6</accession>
<keyword evidence="3" id="KW-1185">Reference proteome</keyword>
<dbReference type="AlphaFoldDB" id="A0A511TEQ6"/>
<evidence type="ECO:0000313" key="1">
    <source>
        <dbReference type="EMBL" id="GEN12641.1"/>
    </source>
</evidence>
<dbReference type="EMBL" id="FOIB01000011">
    <property type="protein sequence ID" value="SEU35787.1"/>
    <property type="molecule type" value="Genomic_DNA"/>
</dbReference>
<organism evidence="1 4">
    <name type="scientific">Myxococcus fulvus</name>
    <dbReference type="NCBI Taxonomy" id="33"/>
    <lineage>
        <taxon>Bacteria</taxon>
        <taxon>Pseudomonadati</taxon>
        <taxon>Myxococcota</taxon>
        <taxon>Myxococcia</taxon>
        <taxon>Myxococcales</taxon>
        <taxon>Cystobacterineae</taxon>
        <taxon>Myxococcaceae</taxon>
        <taxon>Myxococcus</taxon>
    </lineage>
</organism>
<dbReference type="RefSeq" id="WP_245772548.1">
    <property type="nucleotide sequence ID" value="NZ_BJXR01000066.1"/>
</dbReference>
<dbReference type="Proteomes" id="UP000183760">
    <property type="component" value="Unassembled WGS sequence"/>
</dbReference>
<comment type="caution">
    <text evidence="1">The sequence shown here is derived from an EMBL/GenBank/DDBJ whole genome shotgun (WGS) entry which is preliminary data.</text>
</comment>
<evidence type="ECO:0000313" key="2">
    <source>
        <dbReference type="EMBL" id="SEU35787.1"/>
    </source>
</evidence>
<evidence type="ECO:0000313" key="3">
    <source>
        <dbReference type="Proteomes" id="UP000183760"/>
    </source>
</evidence>
<name>A0A511TEQ6_MYXFU</name>
<dbReference type="Proteomes" id="UP000321514">
    <property type="component" value="Unassembled WGS sequence"/>
</dbReference>
<sequence length="148" mass="15518">MLNNLGLGFIFTARDLASGVFTQLEVNFTRLDRRVGLGTARIEGAFQRLGVAMALFSAGAVTIGASLSLANTAGQFEQAVAGVAAVSGASAEVLGQLRDAAIKASLATQFTCAYPKFGRCVMSASKLRQNARHDVSDSHDEPWVLPSV</sequence>
<protein>
    <submittedName>
        <fullName evidence="1">Uncharacterized protein</fullName>
    </submittedName>
</protein>
<dbReference type="STRING" id="1334629.MFUL124B02_08530"/>
<reference evidence="2 3" key="1">
    <citation type="submission" date="2016-10" db="EMBL/GenBank/DDBJ databases">
        <authorList>
            <person name="Varghese N."/>
            <person name="Submissions S."/>
        </authorList>
    </citation>
    <scope>NUCLEOTIDE SEQUENCE [LARGE SCALE GENOMIC DNA]</scope>
    <source>
        <strain evidence="2 3">DSM 16525</strain>
    </source>
</reference>